<keyword evidence="2" id="KW-1185">Reference proteome</keyword>
<proteinExistence type="predicted"/>
<gene>
    <name evidence="1" type="ORF">LIER_36968</name>
</gene>
<evidence type="ECO:0000313" key="1">
    <source>
        <dbReference type="EMBL" id="GAA0149659.1"/>
    </source>
</evidence>
<protein>
    <submittedName>
        <fullName evidence="1">Uncharacterized protein</fullName>
    </submittedName>
</protein>
<evidence type="ECO:0000313" key="2">
    <source>
        <dbReference type="Proteomes" id="UP001454036"/>
    </source>
</evidence>
<reference evidence="1 2" key="1">
    <citation type="submission" date="2024-01" db="EMBL/GenBank/DDBJ databases">
        <title>The complete chloroplast genome sequence of Lithospermum erythrorhizon: insights into the phylogenetic relationship among Boraginaceae species and the maternal lineages of purple gromwells.</title>
        <authorList>
            <person name="Okada T."/>
            <person name="Watanabe K."/>
        </authorList>
    </citation>
    <scope>NUCLEOTIDE SEQUENCE [LARGE SCALE GENOMIC DNA]</scope>
</reference>
<name>A0AAV3PDE4_LITER</name>
<dbReference type="AlphaFoldDB" id="A0AAV3PDE4"/>
<comment type="caution">
    <text evidence="1">The sequence shown here is derived from an EMBL/GenBank/DDBJ whole genome shotgun (WGS) entry which is preliminary data.</text>
</comment>
<dbReference type="Proteomes" id="UP001454036">
    <property type="component" value="Unassembled WGS sequence"/>
</dbReference>
<organism evidence="1 2">
    <name type="scientific">Lithospermum erythrorhizon</name>
    <name type="common">Purple gromwell</name>
    <name type="synonym">Lithospermum officinale var. erythrorhizon</name>
    <dbReference type="NCBI Taxonomy" id="34254"/>
    <lineage>
        <taxon>Eukaryota</taxon>
        <taxon>Viridiplantae</taxon>
        <taxon>Streptophyta</taxon>
        <taxon>Embryophyta</taxon>
        <taxon>Tracheophyta</taxon>
        <taxon>Spermatophyta</taxon>
        <taxon>Magnoliopsida</taxon>
        <taxon>eudicotyledons</taxon>
        <taxon>Gunneridae</taxon>
        <taxon>Pentapetalae</taxon>
        <taxon>asterids</taxon>
        <taxon>lamiids</taxon>
        <taxon>Boraginales</taxon>
        <taxon>Boraginaceae</taxon>
        <taxon>Boraginoideae</taxon>
        <taxon>Lithospermeae</taxon>
        <taxon>Lithospermum</taxon>
    </lineage>
</organism>
<sequence>MELTIAANKTKGTSSAAVTPFKAKYEAKKPRDAETTLEVPLAILEVPQSFTVTFTNEDMPEEDGDHNRPLYISGCLCDVKISRMLVDEGLAVNILPFHILKLLGISTEDL</sequence>
<dbReference type="EMBL" id="BAABME010017325">
    <property type="protein sequence ID" value="GAA0149659.1"/>
    <property type="molecule type" value="Genomic_DNA"/>
</dbReference>
<accession>A0AAV3PDE4</accession>